<dbReference type="EMBL" id="CAMGYJ010000005">
    <property type="protein sequence ID" value="CAI0425099.1"/>
    <property type="molecule type" value="Genomic_DNA"/>
</dbReference>
<feature type="domain" description="BRCT" evidence="2">
    <location>
        <begin position="221"/>
        <end position="302"/>
    </location>
</feature>
<dbReference type="PANTHER" id="PTHR47181">
    <property type="entry name" value="BRCA1 C TERMINUS DOMAIN CONTAINING PROTEIN, EXPRESSED"/>
    <property type="match status" value="1"/>
</dbReference>
<dbReference type="InterPro" id="IPR001357">
    <property type="entry name" value="BRCT_dom"/>
</dbReference>
<evidence type="ECO:0000256" key="1">
    <source>
        <dbReference type="SAM" id="MobiDB-lite"/>
    </source>
</evidence>
<dbReference type="PANTHER" id="PTHR47181:SF2">
    <property type="entry name" value="BRCA1 C TERMINUS DOMAIN CONTAINING PROTEIN, EXPRESSED"/>
    <property type="match status" value="1"/>
</dbReference>
<dbReference type="SUPFAM" id="SSF52113">
    <property type="entry name" value="BRCT domain"/>
    <property type="match status" value="3"/>
</dbReference>
<feature type="region of interest" description="Disordered" evidence="1">
    <location>
        <begin position="491"/>
        <end position="563"/>
    </location>
</feature>
<evidence type="ECO:0000313" key="3">
    <source>
        <dbReference type="EMBL" id="CAI0425099.1"/>
    </source>
</evidence>
<feature type="compositionally biased region" description="Basic and acidic residues" evidence="1">
    <location>
        <begin position="495"/>
        <end position="524"/>
    </location>
</feature>
<dbReference type="Gene3D" id="3.40.50.10190">
    <property type="entry name" value="BRCT domain"/>
    <property type="match status" value="3"/>
</dbReference>
<sequence length="899" mass="99884">MDLISVSPSPARHPIVLSKISRGFEFFDDHYLYYFFTPAASSLLTEGEAPSLNLTFALSPIPFDLLQVKTFTNGSTLPPRVSSHRGVRFFEMQDTASPHLETFLGIRFLISGVDPSDQVRSKLLSRGGVEAQDFTHLIVDNNTIYDDPACVSARNNGKTVVTKLWVDHSSHFGLVVDSTKVGALFSAICFSYASKLNPWPGLDVIYQPPKGLNGIPGAKHLIISSTGYSIKERENIMTMVRLMGSQFSKILVSHETTHLICYKNKGPKYDVARRYQIKIVNLRWLEDCLRTWKLLPEDEYSKSGYEMELMEAEVRDSEDDVSDGTSLKLRTSCIVNQSPQIRRNASPKTSNLSESISEVPAVPVGPDGFLNVHNETLTTPVTKRKVDTTSHLIDPSGRTPGSAEAADKIDAVYMSVEKPSDSNMKSSVAPVDGERELIVDQRIDLKGKSGFTDDENGHPDEAFDQSDVLVKEMMDTVGLAAIEKEFQEVQQMEKNSIDSEVDHAVEDPQERDKSISEQDGDTKTSETQWLPSSKSKRKAVDSVNDNSFNSSKVTGKEEQHAAEGILEREPPASCLPSVKKISRKRTHRAMEAVKENKAVVESHSTGSKAGKHVEMCMTTANGGDQLASEGKPASAGGEISSHVERQPMCFMSSGQNRPQRKELRNAIKDMKGQSFLNSHQWSNQVTHLVVADPLRRTEKVFAAAASGRWILSTDYLLACCKEGRFLPEEPYEWHKKGVNKDGSINLESPRKWRLLREKTGHGAFHGMRIVIYGVCIDPPLDTLRRAVEAGDGEILATAPPYTHILNSQRVDYAIISRETPFEDVWVQEFARLEIPCVTADYLVDYVFRAGSSLDKHVLFDNQEWAAKSFSNLARKAEEIVNPAAASSPKAQKRKKETSS</sequence>
<name>A0AAV0KVQ0_9ROSI</name>
<comment type="caution">
    <text evidence="3">The sequence shown here is derived from an EMBL/GenBank/DDBJ whole genome shotgun (WGS) entry which is preliminary data.</text>
</comment>
<dbReference type="SMART" id="SM00292">
    <property type="entry name" value="BRCT"/>
    <property type="match status" value="4"/>
</dbReference>
<dbReference type="Pfam" id="PF12738">
    <property type="entry name" value="PTCB-BRCT"/>
    <property type="match status" value="1"/>
</dbReference>
<keyword evidence="4" id="KW-1185">Reference proteome</keyword>
<gene>
    <name evidence="3" type="ORF">LITE_LOCUS20227</name>
</gene>
<dbReference type="InterPro" id="IPR044254">
    <property type="entry name" value="At4g02110-like"/>
</dbReference>
<dbReference type="Pfam" id="PF00533">
    <property type="entry name" value="BRCT"/>
    <property type="match status" value="1"/>
</dbReference>
<feature type="compositionally biased region" description="Basic and acidic residues" evidence="1">
    <location>
        <begin position="554"/>
        <end position="563"/>
    </location>
</feature>
<dbReference type="FunFam" id="3.40.50.10190:FF:000018">
    <property type="entry name" value="DNA topoisomerase 2-binding protein 1"/>
    <property type="match status" value="1"/>
</dbReference>
<feature type="compositionally biased region" description="Low complexity" evidence="1">
    <location>
        <begin position="541"/>
        <end position="551"/>
    </location>
</feature>
<evidence type="ECO:0000259" key="2">
    <source>
        <dbReference type="PROSITE" id="PS50172"/>
    </source>
</evidence>
<proteinExistence type="predicted"/>
<feature type="domain" description="BRCT" evidence="2">
    <location>
        <begin position="650"/>
        <end position="733"/>
    </location>
</feature>
<dbReference type="InterPro" id="IPR036420">
    <property type="entry name" value="BRCT_dom_sf"/>
</dbReference>
<dbReference type="Proteomes" id="UP001154282">
    <property type="component" value="Unassembled WGS sequence"/>
</dbReference>
<accession>A0AAV0KVQ0</accession>
<organism evidence="3 4">
    <name type="scientific">Linum tenue</name>
    <dbReference type="NCBI Taxonomy" id="586396"/>
    <lineage>
        <taxon>Eukaryota</taxon>
        <taxon>Viridiplantae</taxon>
        <taxon>Streptophyta</taxon>
        <taxon>Embryophyta</taxon>
        <taxon>Tracheophyta</taxon>
        <taxon>Spermatophyta</taxon>
        <taxon>Magnoliopsida</taxon>
        <taxon>eudicotyledons</taxon>
        <taxon>Gunneridae</taxon>
        <taxon>Pentapetalae</taxon>
        <taxon>rosids</taxon>
        <taxon>fabids</taxon>
        <taxon>Malpighiales</taxon>
        <taxon>Linaceae</taxon>
        <taxon>Linum</taxon>
    </lineage>
</organism>
<dbReference type="CDD" id="cd17738">
    <property type="entry name" value="BRCT_TopBP1_rpt7"/>
    <property type="match status" value="1"/>
</dbReference>
<evidence type="ECO:0000313" key="4">
    <source>
        <dbReference type="Proteomes" id="UP001154282"/>
    </source>
</evidence>
<dbReference type="PROSITE" id="PS50172">
    <property type="entry name" value="BRCT"/>
    <property type="match status" value="2"/>
</dbReference>
<reference evidence="3" key="1">
    <citation type="submission" date="2022-08" db="EMBL/GenBank/DDBJ databases">
        <authorList>
            <person name="Gutierrez-Valencia J."/>
        </authorList>
    </citation>
    <scope>NUCLEOTIDE SEQUENCE</scope>
</reference>
<dbReference type="AlphaFoldDB" id="A0AAV0KVQ0"/>
<protein>
    <recommendedName>
        <fullName evidence="2">BRCT domain-containing protein</fullName>
    </recommendedName>
</protein>